<name>A0A3P7IPU5_STRVU</name>
<dbReference type="Proteomes" id="UP000270094">
    <property type="component" value="Unassembled WGS sequence"/>
</dbReference>
<feature type="compositionally biased region" description="Low complexity" evidence="1">
    <location>
        <begin position="78"/>
        <end position="87"/>
    </location>
</feature>
<feature type="region of interest" description="Disordered" evidence="1">
    <location>
        <begin position="61"/>
        <end position="87"/>
    </location>
</feature>
<dbReference type="OrthoDB" id="5838314at2759"/>
<keyword evidence="3" id="KW-1185">Reference proteome</keyword>
<reference evidence="2 3" key="1">
    <citation type="submission" date="2018-11" db="EMBL/GenBank/DDBJ databases">
        <authorList>
            <consortium name="Pathogen Informatics"/>
        </authorList>
    </citation>
    <scope>NUCLEOTIDE SEQUENCE [LARGE SCALE GENOMIC DNA]</scope>
</reference>
<gene>
    <name evidence="2" type="ORF">SVUK_LOCUS9909</name>
</gene>
<organism evidence="2 3">
    <name type="scientific">Strongylus vulgaris</name>
    <name type="common">Blood worm</name>
    <dbReference type="NCBI Taxonomy" id="40348"/>
    <lineage>
        <taxon>Eukaryota</taxon>
        <taxon>Metazoa</taxon>
        <taxon>Ecdysozoa</taxon>
        <taxon>Nematoda</taxon>
        <taxon>Chromadorea</taxon>
        <taxon>Rhabditida</taxon>
        <taxon>Rhabditina</taxon>
        <taxon>Rhabditomorpha</taxon>
        <taxon>Strongyloidea</taxon>
        <taxon>Strongylidae</taxon>
        <taxon>Strongylus</taxon>
    </lineage>
</organism>
<evidence type="ECO:0000313" key="2">
    <source>
        <dbReference type="EMBL" id="VDM74911.1"/>
    </source>
</evidence>
<proteinExistence type="predicted"/>
<accession>A0A3P7IPU5</accession>
<sequence length="232" mass="25097">MWLSPYDANQLFEILPVGGAIAVVASRDQDVQYTLHRLRAPVRRKPRSNYAQLSRSLSHGESFAGYNKNDNTQFSPRSASSHSQYTSSTGAIPLKNPFVTPTGQLGVSAVNFTSDFPELGDGSHLDDGFAPQYRPASATSPYGTMTTNTGYGYGTLNSNGYGGYSTLSSNNGYSTLGRGGIAKHSRPPSPYGSLKSRKGVSWLDQERARSLSPANGRRQVSVSSSRRFSQVR</sequence>
<dbReference type="EMBL" id="UYYB01094739">
    <property type="protein sequence ID" value="VDM74911.1"/>
    <property type="molecule type" value="Genomic_DNA"/>
</dbReference>
<feature type="region of interest" description="Disordered" evidence="1">
    <location>
        <begin position="178"/>
        <end position="232"/>
    </location>
</feature>
<evidence type="ECO:0000313" key="3">
    <source>
        <dbReference type="Proteomes" id="UP000270094"/>
    </source>
</evidence>
<feature type="compositionally biased region" description="Low complexity" evidence="1">
    <location>
        <begin position="217"/>
        <end position="232"/>
    </location>
</feature>
<evidence type="ECO:0000256" key="1">
    <source>
        <dbReference type="SAM" id="MobiDB-lite"/>
    </source>
</evidence>
<dbReference type="AlphaFoldDB" id="A0A3P7IPU5"/>
<protein>
    <submittedName>
        <fullName evidence="2">Uncharacterized protein</fullName>
    </submittedName>
</protein>
<feature type="compositionally biased region" description="Polar residues" evidence="1">
    <location>
        <begin position="68"/>
        <end position="77"/>
    </location>
</feature>